<comment type="caution">
    <text evidence="1">The sequence shown here is derived from an EMBL/GenBank/DDBJ whole genome shotgun (WGS) entry which is preliminary data.</text>
</comment>
<accession>A0ACB5SVT3</accession>
<protein>
    <submittedName>
        <fullName evidence="1">Unnamed protein product</fullName>
    </submittedName>
</protein>
<dbReference type="EMBL" id="BSXS01000970">
    <property type="protein sequence ID" value="GME74618.1"/>
    <property type="molecule type" value="Genomic_DNA"/>
</dbReference>
<proteinExistence type="predicted"/>
<evidence type="ECO:0000313" key="1">
    <source>
        <dbReference type="EMBL" id="GME74618.1"/>
    </source>
</evidence>
<sequence length="206" mass="23749">MTTDSPSDLSIQEYWVIFENWLRENWQEGYQSLNPPITSDQLQLLETSLDVNLPEDYKESLRIHNGSSGSVGLIDGQEYLHHEEIIRQWKIWDDLLHEGMFDDTADQDSNEDYDSQIHPNCWWCSKWVPFTHDGSGDHFCIDLQPSSSGQSGQVITMWHDSPSRTVLAPSFKEYFGRYVIGVISGQFSYSEDYGGIINKSELENDD</sequence>
<evidence type="ECO:0000313" key="2">
    <source>
        <dbReference type="Proteomes" id="UP001165064"/>
    </source>
</evidence>
<keyword evidence="2" id="KW-1185">Reference proteome</keyword>
<organism evidence="1 2">
    <name type="scientific">Ambrosiozyma monospora</name>
    <name type="common">Yeast</name>
    <name type="synonym">Endomycopsis monosporus</name>
    <dbReference type="NCBI Taxonomy" id="43982"/>
    <lineage>
        <taxon>Eukaryota</taxon>
        <taxon>Fungi</taxon>
        <taxon>Dikarya</taxon>
        <taxon>Ascomycota</taxon>
        <taxon>Saccharomycotina</taxon>
        <taxon>Pichiomycetes</taxon>
        <taxon>Pichiales</taxon>
        <taxon>Pichiaceae</taxon>
        <taxon>Ambrosiozyma</taxon>
    </lineage>
</organism>
<gene>
    <name evidence="1" type="ORF">Amon02_000183200</name>
</gene>
<dbReference type="Proteomes" id="UP001165064">
    <property type="component" value="Unassembled WGS sequence"/>
</dbReference>
<reference evidence="1" key="1">
    <citation type="submission" date="2023-04" db="EMBL/GenBank/DDBJ databases">
        <title>Ambrosiozyma monospora NBRC 10751.</title>
        <authorList>
            <person name="Ichikawa N."/>
            <person name="Sato H."/>
            <person name="Tonouchi N."/>
        </authorList>
    </citation>
    <scope>NUCLEOTIDE SEQUENCE</scope>
    <source>
        <strain evidence="1">NBRC 10751</strain>
    </source>
</reference>
<name>A0ACB5SVT3_AMBMO</name>